<evidence type="ECO:0000313" key="2">
    <source>
        <dbReference type="Proteomes" id="UP000753802"/>
    </source>
</evidence>
<evidence type="ECO:0000313" key="1">
    <source>
        <dbReference type="EMBL" id="NCI48691.1"/>
    </source>
</evidence>
<organism evidence="1 2">
    <name type="scientific">Sediminibacterium roseum</name>
    <dbReference type="NCBI Taxonomy" id="1978412"/>
    <lineage>
        <taxon>Bacteria</taxon>
        <taxon>Pseudomonadati</taxon>
        <taxon>Bacteroidota</taxon>
        <taxon>Chitinophagia</taxon>
        <taxon>Chitinophagales</taxon>
        <taxon>Chitinophagaceae</taxon>
        <taxon>Sediminibacterium</taxon>
    </lineage>
</organism>
<comment type="caution">
    <text evidence="1">The sequence shown here is derived from an EMBL/GenBank/DDBJ whole genome shotgun (WGS) entry which is preliminary data.</text>
</comment>
<name>A0ABW9ZNM8_9BACT</name>
<dbReference type="EMBL" id="JAACJS010000002">
    <property type="protein sequence ID" value="NCI48691.1"/>
    <property type="molecule type" value="Genomic_DNA"/>
</dbReference>
<protein>
    <submittedName>
        <fullName evidence="1">Uncharacterized protein</fullName>
    </submittedName>
</protein>
<sequence length="94" mass="10147">MKPLSRNESILAGILALLLFAIAYSALMNDAEAFTKEGPAKSSHHKQPGLLRLHASYGDDVVTGHRVACFLAPCVLKKTGDNVLVSCLFVPCFF</sequence>
<proteinExistence type="predicted"/>
<gene>
    <name evidence="1" type="ORF">GWC95_02060</name>
</gene>
<dbReference type="Proteomes" id="UP000753802">
    <property type="component" value="Unassembled WGS sequence"/>
</dbReference>
<reference evidence="1 2" key="1">
    <citation type="submission" date="2020-01" db="EMBL/GenBank/DDBJ databases">
        <title>Genome analysis.</title>
        <authorList>
            <person name="Wu S."/>
            <person name="Wang G."/>
        </authorList>
    </citation>
    <scope>NUCLEOTIDE SEQUENCE [LARGE SCALE GENOMIC DNA]</scope>
    <source>
        <strain evidence="1 2">SYL130</strain>
    </source>
</reference>
<accession>A0ABW9ZNM8</accession>
<dbReference type="RefSeq" id="WP_161817006.1">
    <property type="nucleotide sequence ID" value="NZ_JAACJS010000002.1"/>
</dbReference>
<keyword evidence="2" id="KW-1185">Reference proteome</keyword>